<organism evidence="10 11">
    <name type="scientific">Candidatus Kaiserbacteria bacterium RIFCSPHIGHO2_02_FULL_55_17</name>
    <dbReference type="NCBI Taxonomy" id="1798496"/>
    <lineage>
        <taxon>Bacteria</taxon>
        <taxon>Candidatus Kaiseribacteriota</taxon>
    </lineage>
</organism>
<keyword evidence="3 7" id="KW-0547">Nucleotide-binding</keyword>
<comment type="catalytic activity">
    <reaction evidence="6 7">
        <text>L-glutamyl-tRNA(Gln) + L-glutamine + ATP + H2O = L-glutaminyl-tRNA(Gln) + L-glutamate + ADP + phosphate + H(+)</text>
        <dbReference type="Rhea" id="RHEA:17521"/>
        <dbReference type="Rhea" id="RHEA-COMP:9681"/>
        <dbReference type="Rhea" id="RHEA-COMP:9684"/>
        <dbReference type="ChEBI" id="CHEBI:15377"/>
        <dbReference type="ChEBI" id="CHEBI:15378"/>
        <dbReference type="ChEBI" id="CHEBI:29985"/>
        <dbReference type="ChEBI" id="CHEBI:30616"/>
        <dbReference type="ChEBI" id="CHEBI:43474"/>
        <dbReference type="ChEBI" id="CHEBI:58359"/>
        <dbReference type="ChEBI" id="CHEBI:78520"/>
        <dbReference type="ChEBI" id="CHEBI:78521"/>
        <dbReference type="ChEBI" id="CHEBI:456216"/>
        <dbReference type="EC" id="6.3.5.7"/>
    </reaction>
</comment>
<evidence type="ECO:0000256" key="1">
    <source>
        <dbReference type="ARBA" id="ARBA00008069"/>
    </source>
</evidence>
<dbReference type="Proteomes" id="UP000177232">
    <property type="component" value="Unassembled WGS sequence"/>
</dbReference>
<evidence type="ECO:0000256" key="2">
    <source>
        <dbReference type="ARBA" id="ARBA00022598"/>
    </source>
</evidence>
<dbReference type="InterPro" id="IPR023631">
    <property type="entry name" value="Amidase_dom"/>
</dbReference>
<sequence>MTKLANEMTIAEAARTLRARELTVRELWDACAEAAEARNSDLNAFLEIFDADDATIAAAQERIDANDSSLLCGIPLAIKDNILIEGKIASAASKMLENYRATYDATVIKKLKEAGALFFGRTNMDEFAMGSSTEHSAFGPTKNPHDTARVPGGSSGGSATAVAAHMAIAALGSDTGGSIRQPAAFTGLVGLKPTYGAVSRSGLIPLGSSLDQIGPVAKTVEDARILYDAIRGEDALDSTTIPDGLYSTNPPTGGSTHLRVGVPRHLLREGVEADVLTAFDATLESLVQAGHTLVDVELPTSSHALAAYYVVMPAEVSTNLARLDGMRYGFAKRGETLLDDYLLSRTEGFGEETRRRILLGTFVLSSGYIDAYYRKADAARMVLRREFEKAFEACDVIASPTTPSPAFTFGEKSNPLAMYLEDIFTVTANLTGMPAISVPMGTVEREGPSTSFDSAQDKSLGIKKQLPVGIHFTAPHQEEDALFTIGRSVEDSR</sequence>
<gene>
    <name evidence="7" type="primary">gatA</name>
    <name evidence="10" type="ORF">A3C94_00345</name>
</gene>
<keyword evidence="5 7" id="KW-0648">Protein biosynthesis</keyword>
<dbReference type="GO" id="GO:0006412">
    <property type="term" value="P:translation"/>
    <property type="evidence" value="ECO:0007669"/>
    <property type="project" value="UniProtKB-UniRule"/>
</dbReference>
<evidence type="ECO:0000256" key="5">
    <source>
        <dbReference type="ARBA" id="ARBA00022917"/>
    </source>
</evidence>
<dbReference type="EMBL" id="MFLJ01000029">
    <property type="protein sequence ID" value="OGG64255.1"/>
    <property type="molecule type" value="Genomic_DNA"/>
</dbReference>
<comment type="subunit">
    <text evidence="7">Heterotrimer of A, B and C subunits.</text>
</comment>
<evidence type="ECO:0000313" key="11">
    <source>
        <dbReference type="Proteomes" id="UP000177232"/>
    </source>
</evidence>
<reference evidence="10 11" key="1">
    <citation type="journal article" date="2016" name="Nat. Commun.">
        <title>Thousands of microbial genomes shed light on interconnected biogeochemical processes in an aquifer system.</title>
        <authorList>
            <person name="Anantharaman K."/>
            <person name="Brown C.T."/>
            <person name="Hug L.A."/>
            <person name="Sharon I."/>
            <person name="Castelle C.J."/>
            <person name="Probst A.J."/>
            <person name="Thomas B.C."/>
            <person name="Singh A."/>
            <person name="Wilkins M.J."/>
            <person name="Karaoz U."/>
            <person name="Brodie E.L."/>
            <person name="Williams K.H."/>
            <person name="Hubbard S.S."/>
            <person name="Banfield J.F."/>
        </authorList>
    </citation>
    <scope>NUCLEOTIDE SEQUENCE [LARGE SCALE GENOMIC DNA]</scope>
</reference>
<dbReference type="EC" id="6.3.5.7" evidence="7"/>
<feature type="active site" description="Charge relay system" evidence="7">
    <location>
        <position position="79"/>
    </location>
</feature>
<name>A0A1F6DS24_9BACT</name>
<dbReference type="Gene3D" id="3.90.1300.10">
    <property type="entry name" value="Amidase signature (AS) domain"/>
    <property type="match status" value="1"/>
</dbReference>
<dbReference type="HAMAP" id="MF_00120">
    <property type="entry name" value="GatA"/>
    <property type="match status" value="1"/>
</dbReference>
<feature type="region of interest" description="Disordered" evidence="8">
    <location>
        <begin position="131"/>
        <end position="156"/>
    </location>
</feature>
<dbReference type="PANTHER" id="PTHR11895:SF151">
    <property type="entry name" value="GLUTAMYL-TRNA(GLN) AMIDOTRANSFERASE SUBUNIT A"/>
    <property type="match status" value="1"/>
</dbReference>
<dbReference type="InterPro" id="IPR000120">
    <property type="entry name" value="Amidase"/>
</dbReference>
<dbReference type="Pfam" id="PF01425">
    <property type="entry name" value="Amidase"/>
    <property type="match status" value="1"/>
</dbReference>
<dbReference type="PROSITE" id="PS00571">
    <property type="entry name" value="AMIDASES"/>
    <property type="match status" value="1"/>
</dbReference>
<comment type="function">
    <text evidence="7">Allows the formation of correctly charged Gln-tRNA(Gln) through the transamidation of misacylated Glu-tRNA(Gln) in organisms which lack glutaminyl-tRNA synthetase. The reaction takes place in the presence of glutamine and ATP through an activated gamma-phospho-Glu-tRNA(Gln).</text>
</comment>
<comment type="caution">
    <text evidence="10">The sequence shown here is derived from an EMBL/GenBank/DDBJ whole genome shotgun (WGS) entry which is preliminary data.</text>
</comment>
<comment type="similarity">
    <text evidence="1 7">Belongs to the amidase family. GatA subfamily.</text>
</comment>
<dbReference type="SUPFAM" id="SSF75304">
    <property type="entry name" value="Amidase signature (AS) enzymes"/>
    <property type="match status" value="1"/>
</dbReference>
<evidence type="ECO:0000313" key="10">
    <source>
        <dbReference type="EMBL" id="OGG64255.1"/>
    </source>
</evidence>
<feature type="domain" description="Amidase" evidence="9">
    <location>
        <begin position="29"/>
        <end position="482"/>
    </location>
</feature>
<dbReference type="GO" id="GO:0050567">
    <property type="term" value="F:glutaminyl-tRNA synthase (glutamine-hydrolyzing) activity"/>
    <property type="evidence" value="ECO:0007669"/>
    <property type="project" value="UniProtKB-UniRule"/>
</dbReference>
<dbReference type="InterPro" id="IPR020556">
    <property type="entry name" value="Amidase_CS"/>
</dbReference>
<dbReference type="GO" id="GO:0030956">
    <property type="term" value="C:glutamyl-tRNA(Gln) amidotransferase complex"/>
    <property type="evidence" value="ECO:0007669"/>
    <property type="project" value="InterPro"/>
</dbReference>
<dbReference type="GO" id="GO:0005524">
    <property type="term" value="F:ATP binding"/>
    <property type="evidence" value="ECO:0007669"/>
    <property type="project" value="UniProtKB-KW"/>
</dbReference>
<accession>A0A1F6DS24</accession>
<evidence type="ECO:0000256" key="4">
    <source>
        <dbReference type="ARBA" id="ARBA00022840"/>
    </source>
</evidence>
<dbReference type="AlphaFoldDB" id="A0A1F6DS24"/>
<keyword evidence="4 7" id="KW-0067">ATP-binding</keyword>
<protein>
    <recommendedName>
        <fullName evidence="7">Glutamyl-tRNA(Gln) amidotransferase subunit A</fullName>
        <shortName evidence="7">Glu-ADT subunit A</shortName>
        <ecNumber evidence="7">6.3.5.7</ecNumber>
    </recommendedName>
</protein>
<evidence type="ECO:0000256" key="8">
    <source>
        <dbReference type="SAM" id="MobiDB-lite"/>
    </source>
</evidence>
<feature type="active site" description="Charge relay system" evidence="7">
    <location>
        <position position="154"/>
    </location>
</feature>
<evidence type="ECO:0000256" key="7">
    <source>
        <dbReference type="HAMAP-Rule" id="MF_00120"/>
    </source>
</evidence>
<evidence type="ECO:0000256" key="6">
    <source>
        <dbReference type="ARBA" id="ARBA00047407"/>
    </source>
</evidence>
<feature type="active site" description="Acyl-ester intermediate" evidence="7">
    <location>
        <position position="178"/>
    </location>
</feature>
<keyword evidence="2 7" id="KW-0436">Ligase</keyword>
<dbReference type="STRING" id="1798496.A3C94_00345"/>
<evidence type="ECO:0000256" key="3">
    <source>
        <dbReference type="ARBA" id="ARBA00022741"/>
    </source>
</evidence>
<dbReference type="NCBIfam" id="TIGR00132">
    <property type="entry name" value="gatA"/>
    <property type="match status" value="1"/>
</dbReference>
<proteinExistence type="inferred from homology"/>
<dbReference type="PANTHER" id="PTHR11895">
    <property type="entry name" value="TRANSAMIDASE"/>
    <property type="match status" value="1"/>
</dbReference>
<dbReference type="InterPro" id="IPR036928">
    <property type="entry name" value="AS_sf"/>
</dbReference>
<evidence type="ECO:0000259" key="9">
    <source>
        <dbReference type="Pfam" id="PF01425"/>
    </source>
</evidence>
<dbReference type="InterPro" id="IPR004412">
    <property type="entry name" value="GatA"/>
</dbReference>